<dbReference type="Proteomes" id="UP000028760">
    <property type="component" value="Unassembled WGS sequence"/>
</dbReference>
<evidence type="ECO:0000256" key="19">
    <source>
        <dbReference type="ARBA" id="ARBA00023298"/>
    </source>
</evidence>
<evidence type="ECO:0000256" key="7">
    <source>
        <dbReference type="ARBA" id="ARBA00022588"/>
    </source>
</evidence>
<proteinExistence type="inferred from homology"/>
<evidence type="ECO:0000256" key="5">
    <source>
        <dbReference type="ARBA" id="ARBA00022525"/>
    </source>
</evidence>
<keyword evidence="16" id="KW-0472">Membrane</keyword>
<evidence type="ECO:0000256" key="15">
    <source>
        <dbReference type="ARBA" id="ARBA00023058"/>
    </source>
</evidence>
<dbReference type="InterPro" id="IPR040729">
    <property type="entry name" value="Kazal_3"/>
</dbReference>
<dbReference type="InterPro" id="IPR000884">
    <property type="entry name" value="TSP1_rpt"/>
</dbReference>
<dbReference type="PRINTS" id="PR00764">
    <property type="entry name" value="COMPLEMENTC9"/>
</dbReference>
<evidence type="ECO:0000256" key="3">
    <source>
        <dbReference type="ARBA" id="ARBA00009214"/>
    </source>
</evidence>
<keyword evidence="5" id="KW-0964">Secreted</keyword>
<keyword evidence="15" id="KW-0473">Membrane attack complex</keyword>
<dbReference type="GO" id="GO:0005579">
    <property type="term" value="C:membrane attack complex"/>
    <property type="evidence" value="ECO:0007669"/>
    <property type="project" value="UniProtKB-KW"/>
</dbReference>
<evidence type="ECO:0000256" key="1">
    <source>
        <dbReference type="ARBA" id="ARBA00004276"/>
    </source>
</evidence>
<feature type="disulfide bond" evidence="24">
    <location>
        <begin position="611"/>
        <end position="638"/>
    </location>
</feature>
<dbReference type="CDD" id="cd00033">
    <property type="entry name" value="CCP"/>
    <property type="match status" value="1"/>
</dbReference>
<dbReference type="InterPro" id="IPR001862">
    <property type="entry name" value="MAC_perforin"/>
</dbReference>
<evidence type="ECO:0000256" key="20">
    <source>
        <dbReference type="ARBA" id="ARBA00073222"/>
    </source>
</evidence>
<evidence type="ECO:0000259" key="26">
    <source>
        <dbReference type="PROSITE" id="PS51412"/>
    </source>
</evidence>
<feature type="domain" description="Sushi" evidence="25">
    <location>
        <begin position="581"/>
        <end position="640"/>
    </location>
</feature>
<evidence type="ECO:0000256" key="9">
    <source>
        <dbReference type="ARBA" id="ARBA00022692"/>
    </source>
</evidence>
<dbReference type="AlphaFoldDB" id="A0A096LRR6"/>
<dbReference type="SMART" id="SM00032">
    <property type="entry name" value="CCP"/>
    <property type="match status" value="2"/>
</dbReference>
<keyword evidence="13" id="KW-0391">Immunity</keyword>
<dbReference type="Pfam" id="PF01823">
    <property type="entry name" value="MACPF"/>
    <property type="match status" value="1"/>
</dbReference>
<dbReference type="PANTHER" id="PTHR45742">
    <property type="entry name" value="COMPLEMENT COMPONENT C6"/>
    <property type="match status" value="1"/>
</dbReference>
<evidence type="ECO:0000256" key="11">
    <source>
        <dbReference type="ARBA" id="ARBA00022737"/>
    </source>
</evidence>
<evidence type="ECO:0000256" key="8">
    <source>
        <dbReference type="ARBA" id="ARBA00022659"/>
    </source>
</evidence>
<dbReference type="GO" id="GO:0006958">
    <property type="term" value="P:complement activation, classical pathway"/>
    <property type="evidence" value="ECO:0007669"/>
    <property type="project" value="UniProtKB-KW"/>
</dbReference>
<keyword evidence="28" id="KW-1185">Reference proteome</keyword>
<keyword evidence="4" id="KW-1134">Transmembrane beta strand</keyword>
<dbReference type="Gene3D" id="4.10.1220.10">
    <property type="entry name" value="EGF-type module"/>
    <property type="match status" value="1"/>
</dbReference>
<comment type="similarity">
    <text evidence="3">Belongs to the complement C6/C7/C8/C9 family.</text>
</comment>
<keyword evidence="7" id="KW-0399">Innate immunity</keyword>
<dbReference type="Gene3D" id="2.10.70.10">
    <property type="entry name" value="Complement Module, domain 1"/>
    <property type="match status" value="2"/>
</dbReference>
<dbReference type="GO" id="GO:0031640">
    <property type="term" value="P:killing of cells of another organism"/>
    <property type="evidence" value="ECO:0007669"/>
    <property type="project" value="UniProtKB-KW"/>
</dbReference>
<dbReference type="InterPro" id="IPR020863">
    <property type="entry name" value="MACPF_CS"/>
</dbReference>
<evidence type="ECO:0000256" key="18">
    <source>
        <dbReference type="ARBA" id="ARBA00023180"/>
    </source>
</evidence>
<keyword evidence="6" id="KW-1052">Target cell membrane</keyword>
<evidence type="ECO:0000313" key="27">
    <source>
        <dbReference type="Ensembl" id="ENSPFOP00000021857.1"/>
    </source>
</evidence>
<dbReference type="InterPro" id="IPR003884">
    <property type="entry name" value="FacI_MAC"/>
</dbReference>
<keyword evidence="9" id="KW-0812">Transmembrane</keyword>
<dbReference type="Pfam" id="PF21330">
    <property type="entry name" value="Kazal_C7"/>
    <property type="match status" value="1"/>
</dbReference>
<keyword evidence="12" id="KW-0204">Cytolysis</keyword>
<dbReference type="InterPro" id="IPR048831">
    <property type="entry name" value="C8A_B_C6_EGF-like"/>
</dbReference>
<dbReference type="PROSITE" id="PS51412">
    <property type="entry name" value="MACPF_2"/>
    <property type="match status" value="1"/>
</dbReference>
<feature type="domain" description="Sushi" evidence="25">
    <location>
        <begin position="641"/>
        <end position="702"/>
    </location>
</feature>
<dbReference type="Pfam" id="PF00090">
    <property type="entry name" value="TSP_1"/>
    <property type="match status" value="2"/>
</dbReference>
<reference evidence="28" key="1">
    <citation type="submission" date="2013-10" db="EMBL/GenBank/DDBJ databases">
        <authorList>
            <person name="Schartl M."/>
            <person name="Warren W."/>
        </authorList>
    </citation>
    <scope>NUCLEOTIDE SEQUENCE [LARGE SCALE GENOMIC DNA]</scope>
    <source>
        <strain evidence="28">female</strain>
    </source>
</reference>
<dbReference type="GO" id="GO:0045087">
    <property type="term" value="P:innate immune response"/>
    <property type="evidence" value="ECO:0007669"/>
    <property type="project" value="UniProtKB-KW"/>
</dbReference>
<dbReference type="InterPro" id="IPR000436">
    <property type="entry name" value="Sushi_SCR_CCP_dom"/>
</dbReference>
<dbReference type="Pfam" id="PF00084">
    <property type="entry name" value="Sushi"/>
    <property type="match status" value="1"/>
</dbReference>
<dbReference type="Pfam" id="PF18434">
    <property type="entry name" value="Kazal_3"/>
    <property type="match status" value="1"/>
</dbReference>
<dbReference type="InterPro" id="IPR002172">
    <property type="entry name" value="LDrepeatLR_classA_rpt"/>
</dbReference>
<organism evidence="27 28">
    <name type="scientific">Poecilia formosa</name>
    <name type="common">Amazon molly</name>
    <name type="synonym">Limia formosa</name>
    <dbReference type="NCBI Taxonomy" id="48698"/>
    <lineage>
        <taxon>Eukaryota</taxon>
        <taxon>Metazoa</taxon>
        <taxon>Chordata</taxon>
        <taxon>Craniata</taxon>
        <taxon>Vertebrata</taxon>
        <taxon>Euteleostomi</taxon>
        <taxon>Actinopterygii</taxon>
        <taxon>Neopterygii</taxon>
        <taxon>Teleostei</taxon>
        <taxon>Neoteleostei</taxon>
        <taxon>Acanthomorphata</taxon>
        <taxon>Ovalentaria</taxon>
        <taxon>Atherinomorphae</taxon>
        <taxon>Cyprinodontiformes</taxon>
        <taxon>Poeciliidae</taxon>
        <taxon>Poeciliinae</taxon>
        <taxon>Poecilia</taxon>
    </lineage>
</organism>
<dbReference type="InterPro" id="IPR035976">
    <property type="entry name" value="Sushi/SCR/CCP_sf"/>
</dbReference>
<dbReference type="PROSITE" id="PS50068">
    <property type="entry name" value="LDLRA_2"/>
    <property type="match status" value="1"/>
</dbReference>
<dbReference type="FunFam" id="2.20.100.10:FF:000001">
    <property type="entry name" value="semaphorin-5A isoform X1"/>
    <property type="match status" value="1"/>
</dbReference>
<dbReference type="Gene3D" id="2.20.100.10">
    <property type="entry name" value="Thrombospondin type-1 (TSP1) repeat"/>
    <property type="match status" value="2"/>
</dbReference>
<keyword evidence="17 24" id="KW-1015">Disulfide bond</keyword>
<reference evidence="27" key="2">
    <citation type="submission" date="2025-08" db="UniProtKB">
        <authorList>
            <consortium name="Ensembl"/>
        </authorList>
    </citation>
    <scope>IDENTIFICATION</scope>
</reference>
<comment type="function">
    <text evidence="21">Component of the membrane attack complex (MAC), a multiprotein complex activated by the complement cascade, which inserts into a target cell membrane and forms a pore, leading to target cell membrane rupture and cell lysis. The MAC is initiated by proteolytic cleavage of C5 into complement C5b in response to the classical, alternative, lectin and GZMK complement pathways. The complement pathways consist in a cascade of proteins that leads to phagocytosis and breakdown of pathogens and signaling that strengthens the adaptive immune system. C7 serves as a membrane anchor. During MAC assembly, associates with C5b and C6 to form the C5b-7 complex, a key lipophilic precursor of the MAC complex, which associates with the outer leaflet and reduces the energy for membrane bending.</text>
</comment>
<dbReference type="PANTHER" id="PTHR45742:SF2">
    <property type="entry name" value="COMPLEMENT COMPONENT C7"/>
    <property type="match status" value="1"/>
</dbReference>
<dbReference type="PROSITE" id="PS50923">
    <property type="entry name" value="SUSHI"/>
    <property type="match status" value="2"/>
</dbReference>
<evidence type="ECO:0000256" key="22">
    <source>
        <dbReference type="ARBA" id="ARBA00093478"/>
    </source>
</evidence>
<keyword evidence="8 24" id="KW-0768">Sushi</keyword>
<dbReference type="PROSITE" id="PS00279">
    <property type="entry name" value="MACPF_1"/>
    <property type="match status" value="1"/>
</dbReference>
<dbReference type="SMART" id="SM00192">
    <property type="entry name" value="LDLa"/>
    <property type="match status" value="1"/>
</dbReference>
<keyword evidence="18" id="KW-0325">Glycoprotein</keyword>
<feature type="domain" description="MACPF" evidence="26">
    <location>
        <begin position="143"/>
        <end position="467"/>
    </location>
</feature>
<comment type="subcellular location">
    <subcellularLocation>
        <location evidence="2">Secreted</location>
    </subcellularLocation>
    <subcellularLocation>
        <location evidence="1">Target cell membrane</location>
        <topology evidence="1">Multi-pass membrane protein</topology>
    </subcellularLocation>
</comment>
<protein>
    <recommendedName>
        <fullName evidence="20">Complement component C7</fullName>
    </recommendedName>
</protein>
<keyword evidence="10" id="KW-0732">Signal</keyword>
<evidence type="ECO:0000256" key="16">
    <source>
        <dbReference type="ARBA" id="ARBA00023136"/>
    </source>
</evidence>
<dbReference type="SMART" id="SM00457">
    <property type="entry name" value="MACPF"/>
    <property type="match status" value="1"/>
</dbReference>
<dbReference type="Pfam" id="PF21195">
    <property type="entry name" value="EGF_C8A_B_C6"/>
    <property type="match status" value="1"/>
</dbReference>
<dbReference type="InterPro" id="IPR020864">
    <property type="entry name" value="MACPF"/>
</dbReference>
<dbReference type="InterPro" id="IPR036383">
    <property type="entry name" value="TSP1_rpt_sf"/>
</dbReference>
<dbReference type="CDD" id="cd00112">
    <property type="entry name" value="LDLa"/>
    <property type="match status" value="1"/>
</dbReference>
<sequence>AKFSLKSLQQKNQQYNNKTITYKTLTQIFCFSKSLYVKGFCVQRVHCQWGPFGSWSACDPCTKLQTRSRAMAVYAQFDGNPCDGGHTETRPCETTQACPLDDGCGERFRCRSAGKCISKSLLCNGDQDCEEDGLDERDCPVQKFITCEHTVPPPQVELLGNGFDVVSGKSRGSVINTKSFGGQCRSVFSDVHKTIYRLPLSAIQYNFLVTVQKDFSDETFTSQWHYAKDIVNRQTVAGTTSGHRNYDFHDKHDTSQTRRIVVLKNEIEVAQFQSNSPKYLPISEEFWKALAKLPSVYDYSAYRKILERFGTHYISEGSMGGSLNSIVSINEETENRIKSERFDNHECERKKRWILFFPITRVVCTTSTGSRTWHSDTSTSDNNAKVEVQGGGPSHIAALEKMQLDDADKNWELYSNWADSITSLPVVIKQKLRPLSELVKEVQCSGVKRLFLRKAIEQYLYESHPCHCQSCRNNGLAVMDGDKCKCICKTGTSGLACEQGVEAEGQPGVIHGSWSCWSAWSLCSGGRSSRSRSCSNPSPQNGGHHCIGESTETAGCEEQEDLEYLKTMEPQCFDQTLPELQKCVTPPNLINGYILDPKDNYYVGNRVEYSCTAGFYLVGISILQCNADQTWSANPGLCAVSVCKLPPLAEDVVASPSQEAYHLGDSVSLSCPHGRSLDGEATAICDSSLNFSPDPAQTRCIQATAERSQKPTASPAQCKQWQKSFRGKCVCRMPPECSSSLELCAISPLDGQFVLLTVCKIQAIKCIGKNLEIAEDSNCKWPQRSNTDCTRCHMWENCDAQTNQCRCKDSADCLIPGESVCIRVGEDATVAPQTMSECEAGLRRCKGEKVTVVSIQPCAS</sequence>
<evidence type="ECO:0000259" key="25">
    <source>
        <dbReference type="PROSITE" id="PS50923"/>
    </source>
</evidence>
<evidence type="ECO:0000256" key="24">
    <source>
        <dbReference type="PROSITE-ProRule" id="PRU00302"/>
    </source>
</evidence>
<feature type="disulfide bond" evidence="23">
    <location>
        <begin position="104"/>
        <end position="116"/>
    </location>
</feature>
<dbReference type="GO" id="GO:0005576">
    <property type="term" value="C:extracellular region"/>
    <property type="evidence" value="ECO:0007669"/>
    <property type="project" value="UniProtKB-SubCell"/>
</dbReference>
<dbReference type="GeneTree" id="ENSGT00940000156804"/>
<dbReference type="Ensembl" id="ENSPFOT00000029473.1">
    <property type="protein sequence ID" value="ENSPFOP00000021857.1"/>
    <property type="gene ID" value="ENSPFOG00000019372.2"/>
</dbReference>
<comment type="subunit">
    <text evidence="22">Monomer or dimer; as a C5b-7 complex it can also form multimeric rosettes. Component of the membrane attack complex (MAC), composed of complement C5b, C6, C7, C8A, C8B, C8G and multiple copies of the pore-forming subunit C9.</text>
</comment>
<dbReference type="PRINTS" id="PR01705">
    <property type="entry name" value="TSP1REPEAT"/>
</dbReference>
<dbReference type="EMBL" id="AYCK01002966">
    <property type="status" value="NOT_ANNOTATED_CDS"/>
    <property type="molecule type" value="Genomic_DNA"/>
</dbReference>
<evidence type="ECO:0000256" key="14">
    <source>
        <dbReference type="ARBA" id="ARBA00022875"/>
    </source>
</evidence>
<evidence type="ECO:0000256" key="10">
    <source>
        <dbReference type="ARBA" id="ARBA00022729"/>
    </source>
</evidence>
<dbReference type="InterPro" id="IPR048825">
    <property type="entry name" value="C7_KAZAL"/>
</dbReference>
<evidence type="ECO:0000256" key="6">
    <source>
        <dbReference type="ARBA" id="ARBA00022537"/>
    </source>
</evidence>
<reference evidence="27" key="3">
    <citation type="submission" date="2025-09" db="UniProtKB">
        <authorList>
            <consortium name="Ensembl"/>
        </authorList>
    </citation>
    <scope>IDENTIFICATION</scope>
</reference>
<dbReference type="SMART" id="SM00209">
    <property type="entry name" value="TSP1"/>
    <property type="match status" value="2"/>
</dbReference>
<evidence type="ECO:0000256" key="23">
    <source>
        <dbReference type="PROSITE-ProRule" id="PRU00124"/>
    </source>
</evidence>
<dbReference type="SMART" id="SM00057">
    <property type="entry name" value="FIMAC"/>
    <property type="match status" value="2"/>
</dbReference>
<dbReference type="SUPFAM" id="SSF82895">
    <property type="entry name" value="TSP-1 type 1 repeat"/>
    <property type="match status" value="2"/>
</dbReference>
<evidence type="ECO:0000256" key="13">
    <source>
        <dbReference type="ARBA" id="ARBA00022859"/>
    </source>
</evidence>
<dbReference type="SUPFAM" id="SSF57535">
    <property type="entry name" value="Complement control module/SCR domain"/>
    <property type="match status" value="2"/>
</dbReference>
<name>A0A096LRR6_POEFO</name>
<evidence type="ECO:0000256" key="17">
    <source>
        <dbReference type="ARBA" id="ARBA00023157"/>
    </source>
</evidence>
<keyword evidence="11" id="KW-0677">Repeat</keyword>
<evidence type="ECO:0000256" key="12">
    <source>
        <dbReference type="ARBA" id="ARBA00022852"/>
    </source>
</evidence>
<evidence type="ECO:0000256" key="4">
    <source>
        <dbReference type="ARBA" id="ARBA00022452"/>
    </source>
</evidence>
<evidence type="ECO:0000256" key="2">
    <source>
        <dbReference type="ARBA" id="ARBA00004613"/>
    </source>
</evidence>
<dbReference type="Gene3D" id="3.30.60.30">
    <property type="match status" value="2"/>
</dbReference>
<comment type="caution">
    <text evidence="24">Lacks conserved residue(s) required for the propagation of feature annotation.</text>
</comment>
<accession>A0A096LRR6</accession>
<evidence type="ECO:0000313" key="28">
    <source>
        <dbReference type="Proteomes" id="UP000028760"/>
    </source>
</evidence>
<evidence type="ECO:0000256" key="21">
    <source>
        <dbReference type="ARBA" id="ARBA00093281"/>
    </source>
</evidence>
<keyword evidence="19" id="KW-1053">Target membrane</keyword>
<dbReference type="PROSITE" id="PS50092">
    <property type="entry name" value="TSP1"/>
    <property type="match status" value="2"/>
</dbReference>
<keyword evidence="14" id="KW-0180">Complement pathway</keyword>
<dbReference type="GO" id="GO:0044218">
    <property type="term" value="C:other organism cell membrane"/>
    <property type="evidence" value="ECO:0007669"/>
    <property type="project" value="UniProtKB-KW"/>
</dbReference>